<gene>
    <name evidence="2" type="ORF">GEV47_19215</name>
</gene>
<accession>A0A843YZY9</accession>
<proteinExistence type="predicted"/>
<feature type="domain" description="Integrase catalytic" evidence="1">
    <location>
        <begin position="7"/>
        <end position="60"/>
    </location>
</feature>
<keyword evidence="3" id="KW-1185">Reference proteome</keyword>
<dbReference type="AlphaFoldDB" id="A0A843YZY9"/>
<feature type="non-terminal residue" evidence="2">
    <location>
        <position position="1"/>
    </location>
</feature>
<evidence type="ECO:0000259" key="1">
    <source>
        <dbReference type="Pfam" id="PF13333"/>
    </source>
</evidence>
<dbReference type="OrthoDB" id="9765502at2"/>
<dbReference type="InterPro" id="IPR012337">
    <property type="entry name" value="RNaseH-like_sf"/>
</dbReference>
<dbReference type="Proteomes" id="UP000451565">
    <property type="component" value="Unassembled WGS sequence"/>
</dbReference>
<dbReference type="GO" id="GO:0015074">
    <property type="term" value="P:DNA integration"/>
    <property type="evidence" value="ECO:0007669"/>
    <property type="project" value="InterPro"/>
</dbReference>
<sequence length="66" mass="7794">WDNSPPESLWGALKVARIHGKKFATQREAKDEIVDWINFYNARRQHSTLGYVSSMNFEKNWLAKQQ</sequence>
<dbReference type="PANTHER" id="PTHR46889:SF4">
    <property type="entry name" value="TRANSPOSASE INSO FOR INSERTION SEQUENCE ELEMENT IS911B-RELATED"/>
    <property type="match status" value="1"/>
</dbReference>
<evidence type="ECO:0000313" key="2">
    <source>
        <dbReference type="EMBL" id="MQR02802.1"/>
    </source>
</evidence>
<evidence type="ECO:0000313" key="3">
    <source>
        <dbReference type="Proteomes" id="UP000451565"/>
    </source>
</evidence>
<dbReference type="PANTHER" id="PTHR46889">
    <property type="entry name" value="TRANSPOSASE INSF FOR INSERTION SEQUENCE IS3B-RELATED"/>
    <property type="match status" value="1"/>
</dbReference>
<dbReference type="EMBL" id="WINI01000027">
    <property type="protein sequence ID" value="MQR02802.1"/>
    <property type="molecule type" value="Genomic_DNA"/>
</dbReference>
<dbReference type="InterPro" id="IPR050900">
    <property type="entry name" value="Transposase_IS3/IS150/IS904"/>
</dbReference>
<dbReference type="InterPro" id="IPR001584">
    <property type="entry name" value="Integrase_cat-core"/>
</dbReference>
<organism evidence="2 3">
    <name type="scientific">Glaciimonas soli</name>
    <dbReference type="NCBI Taxonomy" id="2590999"/>
    <lineage>
        <taxon>Bacteria</taxon>
        <taxon>Pseudomonadati</taxon>
        <taxon>Pseudomonadota</taxon>
        <taxon>Betaproteobacteria</taxon>
        <taxon>Burkholderiales</taxon>
        <taxon>Oxalobacteraceae</taxon>
        <taxon>Glaciimonas</taxon>
    </lineage>
</organism>
<name>A0A843YZY9_9BURK</name>
<dbReference type="RefSeq" id="WP_153236420.1">
    <property type="nucleotide sequence ID" value="NZ_WINI01000027.1"/>
</dbReference>
<comment type="caution">
    <text evidence="2">The sequence shown here is derived from an EMBL/GenBank/DDBJ whole genome shotgun (WGS) entry which is preliminary data.</text>
</comment>
<dbReference type="SUPFAM" id="SSF53098">
    <property type="entry name" value="Ribonuclease H-like"/>
    <property type="match status" value="1"/>
</dbReference>
<reference evidence="2 3" key="1">
    <citation type="submission" date="2019-10" db="EMBL/GenBank/DDBJ databases">
        <title>Glaciimonas soli sp. nov., a psychrophilic bacterium isolated from the forest soil of a high elevation mountain in Taiwan.</title>
        <authorList>
            <person name="Wang L.-T."/>
            <person name="Shieh W.Y."/>
        </authorList>
    </citation>
    <scope>NUCLEOTIDE SEQUENCE [LARGE SCALE GENOMIC DNA]</scope>
    <source>
        <strain evidence="2 3">GS1</strain>
    </source>
</reference>
<dbReference type="Pfam" id="PF13333">
    <property type="entry name" value="rve_2"/>
    <property type="match status" value="1"/>
</dbReference>
<protein>
    <submittedName>
        <fullName evidence="2">IS3 family transposase</fullName>
    </submittedName>
</protein>